<dbReference type="InterPro" id="IPR050237">
    <property type="entry name" value="ATP-dep_AMP-bd_enzyme"/>
</dbReference>
<dbReference type="Pfam" id="PF13193">
    <property type="entry name" value="AMP-binding_C"/>
    <property type="match status" value="1"/>
</dbReference>
<dbReference type="EMBL" id="NEVQ01000008">
    <property type="protein sequence ID" value="OZI59228.1"/>
    <property type="molecule type" value="Genomic_DNA"/>
</dbReference>
<dbReference type="AlphaFoldDB" id="A0A261UBB7"/>
<feature type="domain" description="AMP-dependent synthetase/ligase" evidence="3">
    <location>
        <begin position="9"/>
        <end position="374"/>
    </location>
</feature>
<dbReference type="Gene3D" id="3.40.50.12780">
    <property type="entry name" value="N-terminal domain of ligase-like"/>
    <property type="match status" value="1"/>
</dbReference>
<dbReference type="PANTHER" id="PTHR43767">
    <property type="entry name" value="LONG-CHAIN-FATTY-ACID--COA LIGASE"/>
    <property type="match status" value="1"/>
</dbReference>
<evidence type="ECO:0000259" key="3">
    <source>
        <dbReference type="Pfam" id="PF00501"/>
    </source>
</evidence>
<protein>
    <submittedName>
        <fullName evidence="5">AMP-dependent synthetase</fullName>
    </submittedName>
</protein>
<evidence type="ECO:0000259" key="4">
    <source>
        <dbReference type="Pfam" id="PF13193"/>
    </source>
</evidence>
<evidence type="ECO:0000313" key="5">
    <source>
        <dbReference type="EMBL" id="OZI59228.1"/>
    </source>
</evidence>
<dbReference type="Pfam" id="PF00501">
    <property type="entry name" value="AMP-binding"/>
    <property type="match status" value="1"/>
</dbReference>
<dbReference type="FunFam" id="3.30.300.30:FF:000008">
    <property type="entry name" value="2,3-dihydroxybenzoate-AMP ligase"/>
    <property type="match status" value="1"/>
</dbReference>
<comment type="similarity">
    <text evidence="1">Belongs to the ATP-dependent AMP-binding enzyme family.</text>
</comment>
<dbReference type="GO" id="GO:0016877">
    <property type="term" value="F:ligase activity, forming carbon-sulfur bonds"/>
    <property type="evidence" value="ECO:0007669"/>
    <property type="project" value="UniProtKB-ARBA"/>
</dbReference>
<dbReference type="SUPFAM" id="SSF56801">
    <property type="entry name" value="Acetyl-CoA synthetase-like"/>
    <property type="match status" value="1"/>
</dbReference>
<gene>
    <name evidence="5" type="ORF">CAL20_06320</name>
</gene>
<dbReference type="InterPro" id="IPR020845">
    <property type="entry name" value="AMP-binding_CS"/>
</dbReference>
<dbReference type="InterPro" id="IPR025110">
    <property type="entry name" value="AMP-bd_C"/>
</dbReference>
<dbReference type="InterPro" id="IPR045851">
    <property type="entry name" value="AMP-bd_C_sf"/>
</dbReference>
<feature type="domain" description="AMP-binding enzyme C-terminal" evidence="4">
    <location>
        <begin position="424"/>
        <end position="499"/>
    </location>
</feature>
<keyword evidence="2" id="KW-0436">Ligase</keyword>
<evidence type="ECO:0000256" key="2">
    <source>
        <dbReference type="ARBA" id="ARBA00022598"/>
    </source>
</evidence>
<evidence type="ECO:0000313" key="6">
    <source>
        <dbReference type="Proteomes" id="UP000216885"/>
    </source>
</evidence>
<name>A0A261UBB7_9BORD</name>
<organism evidence="5 6">
    <name type="scientific">Bordetella genomosp. 4</name>
    <dbReference type="NCBI Taxonomy" id="463044"/>
    <lineage>
        <taxon>Bacteria</taxon>
        <taxon>Pseudomonadati</taxon>
        <taxon>Pseudomonadota</taxon>
        <taxon>Betaproteobacteria</taxon>
        <taxon>Burkholderiales</taxon>
        <taxon>Alcaligenaceae</taxon>
        <taxon>Bordetella</taxon>
    </lineage>
</organism>
<reference evidence="5 6" key="1">
    <citation type="submission" date="2017-05" db="EMBL/GenBank/DDBJ databases">
        <title>Complete and WGS of Bordetella genogroups.</title>
        <authorList>
            <person name="Spilker T."/>
            <person name="LiPuma J."/>
        </authorList>
    </citation>
    <scope>NUCLEOTIDE SEQUENCE [LARGE SCALE GENOMIC DNA]</scope>
    <source>
        <strain evidence="5 6">AU9919</strain>
    </source>
</reference>
<dbReference type="PANTHER" id="PTHR43767:SF7">
    <property type="entry name" value="MEDIUM_LONG-CHAIN-FATTY-ACID--COA LIGASE FADD8"/>
    <property type="match status" value="1"/>
</dbReference>
<comment type="caution">
    <text evidence="5">The sequence shown here is derived from an EMBL/GenBank/DDBJ whole genome shotgun (WGS) entry which is preliminary data.</text>
</comment>
<dbReference type="Proteomes" id="UP000216885">
    <property type="component" value="Unassembled WGS sequence"/>
</dbReference>
<keyword evidence="6" id="KW-1185">Reference proteome</keyword>
<dbReference type="PROSITE" id="PS00455">
    <property type="entry name" value="AMP_BINDING"/>
    <property type="match status" value="1"/>
</dbReference>
<accession>A0A261UBB7</accession>
<proteinExistence type="inferred from homology"/>
<evidence type="ECO:0000256" key="1">
    <source>
        <dbReference type="ARBA" id="ARBA00006432"/>
    </source>
</evidence>
<dbReference type="InterPro" id="IPR042099">
    <property type="entry name" value="ANL_N_sf"/>
</dbReference>
<sequence>MNQGRYTSRNATYWRDRPAIIYGEKTISFGQLETRSNRLANALLGLGLVKGDRVAIQAWNCPEIIELECALYKAGLVKVALNARLSSREVVDTVNNAQATVFIVDPTHSEGVASILSELSSVRHMIVTGNDAIEGWRTYESFIAAAADRNPDIEMAENDLAVLHFTSGSTGKLKAAMQTVGNRMASLRKVVMGRMRANPGEVLALAGPITHASGMFMQPFLFQGGTILLHDRFDPEAFLASAAKHRAAFSFMVPTMINMLIAEPSLHRHDLSALRQISYGGAPMAPARVREAWEALGPKLSQGYGTGETTGGLALLSTADHAHALASRPERLSSCGRLFGEGELCLLGDDGQPVPQGEVGEITVRGPDVFAGYWGEPELSAQALRNGRLHTGDLARMDEEGFVYIVDRKKDMIITGGFNVYPTEVEQALYQHPDVYEACVFGIPDDKWGESIKAVLVLKPGAQTGQAELMEHCRAHLADFKKPRSIDIVAELPKNANGKLARKPLRDAYWEGHERKVG</sequence>
<dbReference type="Gene3D" id="3.30.300.30">
    <property type="match status" value="1"/>
</dbReference>
<dbReference type="InterPro" id="IPR000873">
    <property type="entry name" value="AMP-dep_synth/lig_dom"/>
</dbReference>
<dbReference type="RefSeq" id="WP_094837443.1">
    <property type="nucleotide sequence ID" value="NZ_NEVQ01000008.1"/>
</dbReference>